<proteinExistence type="predicted"/>
<reference evidence="1 2" key="1">
    <citation type="submission" date="2023-03" db="EMBL/GenBank/DDBJ databases">
        <authorList>
            <person name="Shen W."/>
            <person name="Cai J."/>
        </authorList>
    </citation>
    <scope>NUCLEOTIDE SEQUENCE [LARGE SCALE GENOMIC DNA]</scope>
    <source>
        <strain evidence="1 2">Y2</strain>
    </source>
</reference>
<organism evidence="1 2">
    <name type="scientific">Enterococcus avium</name>
    <name type="common">Streptococcus avium</name>
    <dbReference type="NCBI Taxonomy" id="33945"/>
    <lineage>
        <taxon>Bacteria</taxon>
        <taxon>Bacillati</taxon>
        <taxon>Bacillota</taxon>
        <taxon>Bacilli</taxon>
        <taxon>Lactobacillales</taxon>
        <taxon>Enterococcaceae</taxon>
        <taxon>Enterococcus</taxon>
    </lineage>
</organism>
<evidence type="ECO:0000313" key="2">
    <source>
        <dbReference type="Proteomes" id="UP001264335"/>
    </source>
</evidence>
<dbReference type="RefSeq" id="WP_137438795.1">
    <property type="nucleotide sequence ID" value="NZ_CABGUH010000073.1"/>
</dbReference>
<protein>
    <submittedName>
        <fullName evidence="1">Uncharacterized protein</fullName>
    </submittedName>
</protein>
<sequence>MMNLFLIETKELKDVKKGWKTIAKTRIAAANVNEALKIVERRFTKYQYIHEVISEKESTLDSTVRRYF</sequence>
<dbReference type="EMBL" id="JARPWY010000002">
    <property type="protein sequence ID" value="MDT2512866.1"/>
    <property type="molecule type" value="Genomic_DNA"/>
</dbReference>
<name>A0ABD5F3Q3_ENTAV</name>
<evidence type="ECO:0000313" key="1">
    <source>
        <dbReference type="EMBL" id="MDT2512866.1"/>
    </source>
</evidence>
<accession>A0ABD5F3Q3</accession>
<comment type="caution">
    <text evidence="1">The sequence shown here is derived from an EMBL/GenBank/DDBJ whole genome shotgun (WGS) entry which is preliminary data.</text>
</comment>
<gene>
    <name evidence="1" type="ORF">P7D79_01345</name>
</gene>
<dbReference type="Proteomes" id="UP001264335">
    <property type="component" value="Unassembled WGS sequence"/>
</dbReference>
<dbReference type="AlphaFoldDB" id="A0ABD5F3Q3"/>